<dbReference type="PRINTS" id="PR00237">
    <property type="entry name" value="GPCRRHODOPSN"/>
</dbReference>
<accession>S4RCA1</accession>
<evidence type="ECO:0000256" key="2">
    <source>
        <dbReference type="ARBA" id="ARBA00022692"/>
    </source>
</evidence>
<feature type="transmembrane region" description="Helical" evidence="6">
    <location>
        <begin position="217"/>
        <end position="236"/>
    </location>
</feature>
<keyword evidence="5" id="KW-0807">Transducer</keyword>
<feature type="transmembrane region" description="Helical" evidence="6">
    <location>
        <begin position="31"/>
        <end position="54"/>
    </location>
</feature>
<dbReference type="GeneTree" id="ENSGT01030000234640"/>
<feature type="transmembrane region" description="Helical" evidence="6">
    <location>
        <begin position="175"/>
        <end position="196"/>
    </location>
</feature>
<reference evidence="8" key="1">
    <citation type="submission" date="2025-08" db="UniProtKB">
        <authorList>
            <consortium name="Ensembl"/>
        </authorList>
    </citation>
    <scope>IDENTIFICATION</scope>
</reference>
<evidence type="ECO:0000256" key="5">
    <source>
        <dbReference type="ARBA" id="ARBA00023224"/>
    </source>
</evidence>
<dbReference type="InterPro" id="IPR052921">
    <property type="entry name" value="GPCR1_Superfamily_Member"/>
</dbReference>
<dbReference type="InterPro" id="IPR000276">
    <property type="entry name" value="GPCR_Rhodpsn"/>
</dbReference>
<feature type="transmembrane region" description="Helical" evidence="6">
    <location>
        <begin position="102"/>
        <end position="128"/>
    </location>
</feature>
<name>S4RCA1_PETMA</name>
<dbReference type="PROSITE" id="PS50262">
    <property type="entry name" value="G_PROTEIN_RECEP_F1_2"/>
    <property type="match status" value="1"/>
</dbReference>
<comment type="subcellular location">
    <subcellularLocation>
        <location evidence="1">Membrane</location>
        <topology evidence="1">Multi-pass membrane protein</topology>
    </subcellularLocation>
</comment>
<evidence type="ECO:0000256" key="4">
    <source>
        <dbReference type="ARBA" id="ARBA00023136"/>
    </source>
</evidence>
<proteinExistence type="predicted"/>
<dbReference type="GO" id="GO:0004930">
    <property type="term" value="F:G protein-coupled receptor activity"/>
    <property type="evidence" value="ECO:0007669"/>
    <property type="project" value="InterPro"/>
</dbReference>
<sequence>MMEAMENSNKTFILLGTFETSYGVRALAVSLLLLTFVVTVTANLLVMVIVAVSTDLHKPMYAFVCNLVVADLIGCSVSLPQQLHILLTGDNRIPRSSCTAQMFWINVFICMECLTLALLAILTAWGLVTAALAPLTILVTSLTLKGDGRQMPGIFCDYSGFVRLSVGDTRVYETYILAVVVTLYALPLCVIGHTYARIIIECKRTRSSDFKHKAVHTLLTHFFLLSVFFGSLLIAVLVPRLVRDSQSVQARNIRCVAEFVSFILPIANVSIYFFRTKELRKVAKSRLKKMIPKAFSNLRLRKAH</sequence>
<dbReference type="Ensembl" id="ENSPMAT00000002847.1">
    <property type="protein sequence ID" value="ENSPMAP00000002833.1"/>
    <property type="gene ID" value="ENSPMAG00000002601.1"/>
</dbReference>
<dbReference type="HOGENOM" id="CLU_012526_0_1_1"/>
<keyword evidence="4 6" id="KW-0472">Membrane</keyword>
<dbReference type="AlphaFoldDB" id="S4RCA1"/>
<dbReference type="GO" id="GO:0005549">
    <property type="term" value="F:odorant binding"/>
    <property type="evidence" value="ECO:0007669"/>
    <property type="project" value="TreeGrafter"/>
</dbReference>
<feature type="domain" description="G-protein coupled receptors family 1 profile" evidence="7">
    <location>
        <begin position="42"/>
        <end position="304"/>
    </location>
</feature>
<evidence type="ECO:0000256" key="6">
    <source>
        <dbReference type="SAM" id="Phobius"/>
    </source>
</evidence>
<dbReference type="Pfam" id="PF00001">
    <property type="entry name" value="7tm_1"/>
    <property type="match status" value="1"/>
</dbReference>
<evidence type="ECO:0000313" key="8">
    <source>
        <dbReference type="Ensembl" id="ENSPMAP00000002833.1"/>
    </source>
</evidence>
<protein>
    <recommendedName>
        <fullName evidence="7">G-protein coupled receptors family 1 profile domain-containing protein</fullName>
    </recommendedName>
</protein>
<keyword evidence="3 6" id="KW-1133">Transmembrane helix</keyword>
<dbReference type="PANTHER" id="PTHR26451">
    <property type="entry name" value="G_PROTEIN_RECEP_F1_2 DOMAIN-CONTAINING PROTEIN"/>
    <property type="match status" value="1"/>
</dbReference>
<keyword evidence="2 6" id="KW-0812">Transmembrane</keyword>
<dbReference type="OMA" id="WINVFIC"/>
<reference evidence="8" key="2">
    <citation type="submission" date="2025-09" db="UniProtKB">
        <authorList>
            <consortium name="Ensembl"/>
        </authorList>
    </citation>
    <scope>IDENTIFICATION</scope>
</reference>
<dbReference type="Pfam" id="PF13853">
    <property type="entry name" value="7tm_4"/>
    <property type="match status" value="1"/>
</dbReference>
<feature type="transmembrane region" description="Helical" evidence="6">
    <location>
        <begin position="256"/>
        <end position="274"/>
    </location>
</feature>
<dbReference type="PANTHER" id="PTHR26451:SF897">
    <property type="entry name" value="TRACE AMINE-ASSOCIATED RECEPTOR 5-LIKE"/>
    <property type="match status" value="1"/>
</dbReference>
<organism evidence="8">
    <name type="scientific">Petromyzon marinus</name>
    <name type="common">Sea lamprey</name>
    <dbReference type="NCBI Taxonomy" id="7757"/>
    <lineage>
        <taxon>Eukaryota</taxon>
        <taxon>Metazoa</taxon>
        <taxon>Chordata</taxon>
        <taxon>Craniata</taxon>
        <taxon>Vertebrata</taxon>
        <taxon>Cyclostomata</taxon>
        <taxon>Hyperoartia</taxon>
        <taxon>Petromyzontiformes</taxon>
        <taxon>Petromyzontidae</taxon>
        <taxon>Petromyzon</taxon>
    </lineage>
</organism>
<evidence type="ECO:0000256" key="1">
    <source>
        <dbReference type="ARBA" id="ARBA00004141"/>
    </source>
</evidence>
<feature type="transmembrane region" description="Helical" evidence="6">
    <location>
        <begin position="60"/>
        <end position="81"/>
    </location>
</feature>
<dbReference type="GO" id="GO:0016020">
    <property type="term" value="C:membrane"/>
    <property type="evidence" value="ECO:0007669"/>
    <property type="project" value="UniProtKB-SubCell"/>
</dbReference>
<evidence type="ECO:0000259" key="7">
    <source>
        <dbReference type="PROSITE" id="PS50262"/>
    </source>
</evidence>
<dbReference type="Gene3D" id="1.20.1070.10">
    <property type="entry name" value="Rhodopsin 7-helix transmembrane proteins"/>
    <property type="match status" value="2"/>
</dbReference>
<dbReference type="GO" id="GO:0004984">
    <property type="term" value="F:olfactory receptor activity"/>
    <property type="evidence" value="ECO:0007669"/>
    <property type="project" value="InterPro"/>
</dbReference>
<dbReference type="InterPro" id="IPR017452">
    <property type="entry name" value="GPCR_Rhodpsn_7TM"/>
</dbReference>
<dbReference type="SUPFAM" id="SSF81321">
    <property type="entry name" value="Family A G protein-coupled receptor-like"/>
    <property type="match status" value="1"/>
</dbReference>
<dbReference type="InterPro" id="IPR000725">
    <property type="entry name" value="Olfact_rcpt"/>
</dbReference>
<evidence type="ECO:0000256" key="3">
    <source>
        <dbReference type="ARBA" id="ARBA00022989"/>
    </source>
</evidence>